<evidence type="ECO:0000313" key="2">
    <source>
        <dbReference type="EMBL" id="KAK3306040.1"/>
    </source>
</evidence>
<dbReference type="Gene3D" id="3.30.710.10">
    <property type="entry name" value="Potassium Channel Kv1.1, Chain A"/>
    <property type="match status" value="1"/>
</dbReference>
<dbReference type="InterPro" id="IPR011333">
    <property type="entry name" value="SKP1/BTB/POZ_sf"/>
</dbReference>
<comment type="caution">
    <text evidence="2">The sequence shown here is derived from an EMBL/GenBank/DDBJ whole genome shotgun (WGS) entry which is preliminary data.</text>
</comment>
<dbReference type="GeneID" id="87881575"/>
<name>A0AAJ0GU73_9PEZI</name>
<reference evidence="2" key="2">
    <citation type="submission" date="2023-06" db="EMBL/GenBank/DDBJ databases">
        <authorList>
            <consortium name="Lawrence Berkeley National Laboratory"/>
            <person name="Mondo S.J."/>
            <person name="Hensen N."/>
            <person name="Bonometti L."/>
            <person name="Westerberg I."/>
            <person name="Brannstrom I.O."/>
            <person name="Guillou S."/>
            <person name="Cros-Aarteil S."/>
            <person name="Calhoun S."/>
            <person name="Haridas S."/>
            <person name="Kuo A."/>
            <person name="Pangilinan J."/>
            <person name="Riley R."/>
            <person name="Labutti K."/>
            <person name="Andreopoulos B."/>
            <person name="Lipzen A."/>
            <person name="Chen C."/>
            <person name="Yanf M."/>
            <person name="Daum C."/>
            <person name="Ng V."/>
            <person name="Clum A."/>
            <person name="Steindorff A."/>
            <person name="Ohm R."/>
            <person name="Martin F."/>
            <person name="Silar P."/>
            <person name="Natvig D."/>
            <person name="Lalanne C."/>
            <person name="Gautier V."/>
            <person name="Ament-Velasquez S.L."/>
            <person name="Kruys A."/>
            <person name="Hutchinson M.I."/>
            <person name="Powell A.J."/>
            <person name="Barry K."/>
            <person name="Miller A.N."/>
            <person name="Grigoriev I.V."/>
            <person name="Debuchy R."/>
            <person name="Gladieux P."/>
            <person name="Thoren M.H."/>
            <person name="Johannesson H."/>
        </authorList>
    </citation>
    <scope>NUCLEOTIDE SEQUENCE</scope>
    <source>
        <strain evidence="2">CBS 333.67</strain>
    </source>
</reference>
<gene>
    <name evidence="2" type="ORF">B0T15DRAFT_216862</name>
</gene>
<dbReference type="RefSeq" id="XP_062721820.1">
    <property type="nucleotide sequence ID" value="XM_062862746.1"/>
</dbReference>
<reference evidence="2" key="1">
    <citation type="journal article" date="2023" name="Mol. Phylogenet. Evol.">
        <title>Genome-scale phylogeny and comparative genomics of the fungal order Sordariales.</title>
        <authorList>
            <person name="Hensen N."/>
            <person name="Bonometti L."/>
            <person name="Westerberg I."/>
            <person name="Brannstrom I.O."/>
            <person name="Guillou S."/>
            <person name="Cros-Aarteil S."/>
            <person name="Calhoun S."/>
            <person name="Haridas S."/>
            <person name="Kuo A."/>
            <person name="Mondo S."/>
            <person name="Pangilinan J."/>
            <person name="Riley R."/>
            <person name="LaButti K."/>
            <person name="Andreopoulos B."/>
            <person name="Lipzen A."/>
            <person name="Chen C."/>
            <person name="Yan M."/>
            <person name="Daum C."/>
            <person name="Ng V."/>
            <person name="Clum A."/>
            <person name="Steindorff A."/>
            <person name="Ohm R.A."/>
            <person name="Martin F."/>
            <person name="Silar P."/>
            <person name="Natvig D.O."/>
            <person name="Lalanne C."/>
            <person name="Gautier V."/>
            <person name="Ament-Velasquez S.L."/>
            <person name="Kruys A."/>
            <person name="Hutchinson M.I."/>
            <person name="Powell A.J."/>
            <person name="Barry K."/>
            <person name="Miller A.N."/>
            <person name="Grigoriev I.V."/>
            <person name="Debuchy R."/>
            <person name="Gladieux P."/>
            <person name="Hiltunen Thoren M."/>
            <person name="Johannesson H."/>
        </authorList>
    </citation>
    <scope>NUCLEOTIDE SEQUENCE</scope>
    <source>
        <strain evidence="2">CBS 333.67</strain>
    </source>
</reference>
<proteinExistence type="predicted"/>
<evidence type="ECO:0000256" key="1">
    <source>
        <dbReference type="SAM" id="MobiDB-lite"/>
    </source>
</evidence>
<dbReference type="EMBL" id="JAUDZG010000004">
    <property type="protein sequence ID" value="KAK3306040.1"/>
    <property type="molecule type" value="Genomic_DNA"/>
</dbReference>
<evidence type="ECO:0000313" key="3">
    <source>
        <dbReference type="Proteomes" id="UP001273166"/>
    </source>
</evidence>
<keyword evidence="3" id="KW-1185">Reference proteome</keyword>
<organism evidence="2 3">
    <name type="scientific">Chaetomium strumarium</name>
    <dbReference type="NCBI Taxonomy" id="1170767"/>
    <lineage>
        <taxon>Eukaryota</taxon>
        <taxon>Fungi</taxon>
        <taxon>Dikarya</taxon>
        <taxon>Ascomycota</taxon>
        <taxon>Pezizomycotina</taxon>
        <taxon>Sordariomycetes</taxon>
        <taxon>Sordariomycetidae</taxon>
        <taxon>Sordariales</taxon>
        <taxon>Chaetomiaceae</taxon>
        <taxon>Chaetomium</taxon>
    </lineage>
</organism>
<protein>
    <recommendedName>
        <fullName evidence="4">BTB domain-containing protein</fullName>
    </recommendedName>
</protein>
<dbReference type="AlphaFoldDB" id="A0AAJ0GU73"/>
<feature type="compositionally biased region" description="Basic and acidic residues" evidence="1">
    <location>
        <begin position="1"/>
        <end position="19"/>
    </location>
</feature>
<dbReference type="Proteomes" id="UP001273166">
    <property type="component" value="Unassembled WGS sequence"/>
</dbReference>
<accession>A0AAJ0GU73</accession>
<dbReference type="SUPFAM" id="SSF54695">
    <property type="entry name" value="POZ domain"/>
    <property type="match status" value="1"/>
</dbReference>
<sequence length="184" mass="21075">MDEPKPKEIPAKDTEEPKKPPHTLPNTAEVFDHRGDLTLTVGRNKVAFRVCSRSLARLSGVWDAMLYGPLAEGKTQHTSEKWVVAHPDDEPEGLRILLLGIHGRLTAFPPFLTQLTVFALLVICDKYDMVEFLKPFWHRWVQDLPSCSHPKDLIQQLWMAYKLGDPESYRSKLESFLSLLERIS</sequence>
<feature type="region of interest" description="Disordered" evidence="1">
    <location>
        <begin position="1"/>
        <end position="29"/>
    </location>
</feature>
<evidence type="ECO:0008006" key="4">
    <source>
        <dbReference type="Google" id="ProtNLM"/>
    </source>
</evidence>